<dbReference type="Proteomes" id="UP000235826">
    <property type="component" value="Chromosome"/>
</dbReference>
<protein>
    <submittedName>
        <fullName evidence="1">Uncharacterized protein</fullName>
    </submittedName>
</protein>
<proteinExistence type="predicted"/>
<dbReference type="EMBL" id="CP025791">
    <property type="protein sequence ID" value="AUP79219.1"/>
    <property type="molecule type" value="Genomic_DNA"/>
</dbReference>
<sequence length="188" mass="22036">MCRYAMTTYKSHYACFNCRKTFKRRLLSDINGGQSKDEKESPAKCPECSSLMANMGLDFESPKKTDIKAWNHISTLYKVGITFHSCGCSGPGYIPNDSKALINYFEKIKEHYLEHQHFWAQRKKDPEIQCDIAKDEYQNATFLYRIPKEMKKGSKKKPKYDARNAQIYWNERVVQIEEKIEKVKILTL</sequence>
<name>A0A2K9PQA0_9FLAO</name>
<reference evidence="1 2" key="1">
    <citation type="submission" date="2018-01" db="EMBL/GenBank/DDBJ databases">
        <title>Complete genome sequence of Flavivirga eckloniae ECD14 isolated from seaweed Ecklonia cava.</title>
        <authorList>
            <person name="Lee J.H."/>
            <person name="Baik K.S."/>
            <person name="Seong C.N."/>
        </authorList>
    </citation>
    <scope>NUCLEOTIDE SEQUENCE [LARGE SCALE GENOMIC DNA]</scope>
    <source>
        <strain evidence="1 2">ECD14</strain>
    </source>
</reference>
<accession>A0A2K9PQA0</accession>
<dbReference type="RefSeq" id="WP_102755874.1">
    <property type="nucleotide sequence ID" value="NZ_CP025791.1"/>
</dbReference>
<evidence type="ECO:0000313" key="1">
    <source>
        <dbReference type="EMBL" id="AUP79219.1"/>
    </source>
</evidence>
<evidence type="ECO:0000313" key="2">
    <source>
        <dbReference type="Proteomes" id="UP000235826"/>
    </source>
</evidence>
<gene>
    <name evidence="1" type="ORF">C1H87_11095</name>
</gene>
<keyword evidence="2" id="KW-1185">Reference proteome</keyword>
<dbReference type="KEGG" id="fek:C1H87_11095"/>
<dbReference type="AlphaFoldDB" id="A0A2K9PQA0"/>
<organism evidence="1 2">
    <name type="scientific">Flavivirga eckloniae</name>
    <dbReference type="NCBI Taxonomy" id="1803846"/>
    <lineage>
        <taxon>Bacteria</taxon>
        <taxon>Pseudomonadati</taxon>
        <taxon>Bacteroidota</taxon>
        <taxon>Flavobacteriia</taxon>
        <taxon>Flavobacteriales</taxon>
        <taxon>Flavobacteriaceae</taxon>
        <taxon>Flavivirga</taxon>
    </lineage>
</organism>
<dbReference type="OrthoDB" id="69438at2"/>